<feature type="transmembrane region" description="Helical" evidence="10">
    <location>
        <begin position="393"/>
        <end position="415"/>
    </location>
</feature>
<keyword evidence="14" id="KW-1185">Reference proteome</keyword>
<evidence type="ECO:0000256" key="5">
    <source>
        <dbReference type="ARBA" id="ARBA00022692"/>
    </source>
</evidence>
<dbReference type="InterPro" id="IPR000731">
    <property type="entry name" value="SSD"/>
</dbReference>
<feature type="transmembrane region" description="Helical" evidence="10">
    <location>
        <begin position="367"/>
        <end position="387"/>
    </location>
</feature>
<reference evidence="13" key="1">
    <citation type="submission" date="2022-10" db="EMBL/GenBank/DDBJ databases">
        <title>Luteolibacter sp. GHJ8, whole genome shotgun sequencing project.</title>
        <authorList>
            <person name="Zhao G."/>
            <person name="Shen L."/>
        </authorList>
    </citation>
    <scope>NUCLEOTIDE SEQUENCE</scope>
    <source>
        <strain evidence="13">GHJ8</strain>
    </source>
</reference>
<dbReference type="HAMAP" id="MF_01463_B">
    <property type="entry name" value="SecD_B"/>
    <property type="match status" value="1"/>
</dbReference>
<keyword evidence="5 10" id="KW-0812">Transmembrane</keyword>
<dbReference type="InterPro" id="IPR005791">
    <property type="entry name" value="SecD"/>
</dbReference>
<feature type="transmembrane region" description="Helical" evidence="10">
    <location>
        <begin position="436"/>
        <end position="458"/>
    </location>
</feature>
<comment type="subunit">
    <text evidence="10">Forms a complex with SecF. Part of the essential Sec protein translocation apparatus which comprises SecA, SecYEG and auxiliary proteins SecDF. Other proteins may also be involved.</text>
</comment>
<dbReference type="Gene3D" id="1.20.1640.10">
    <property type="entry name" value="Multidrug efflux transporter AcrB transmembrane domain"/>
    <property type="match status" value="2"/>
</dbReference>
<feature type="transmembrane region" description="Helical" evidence="10">
    <location>
        <begin position="16"/>
        <end position="34"/>
    </location>
</feature>
<evidence type="ECO:0000256" key="4">
    <source>
        <dbReference type="ARBA" id="ARBA00022519"/>
    </source>
</evidence>
<comment type="function">
    <text evidence="10">Part of the Sec protein translocase complex. Interacts with the SecYEG preprotein conducting channel. SecDF uses the proton motive force (PMF) to complete protein translocation after the ATP-dependent function of SecA.</text>
</comment>
<dbReference type="InterPro" id="IPR054384">
    <property type="entry name" value="SecDF_P1_head"/>
</dbReference>
<dbReference type="Gene3D" id="3.30.70.3220">
    <property type="match status" value="1"/>
</dbReference>
<comment type="caution">
    <text evidence="13">The sequence shown here is derived from an EMBL/GenBank/DDBJ whole genome shotgun (WGS) entry which is preliminary data.</text>
</comment>
<evidence type="ECO:0000313" key="13">
    <source>
        <dbReference type="EMBL" id="MCW1913976.1"/>
    </source>
</evidence>
<comment type="similarity">
    <text evidence="11">Belongs to the SecD/SecF family. SecF subfamily.</text>
</comment>
<feature type="transmembrane region" description="Helical" evidence="10">
    <location>
        <begin position="742"/>
        <end position="769"/>
    </location>
</feature>
<dbReference type="Proteomes" id="UP001165653">
    <property type="component" value="Unassembled WGS sequence"/>
</dbReference>
<evidence type="ECO:0000256" key="2">
    <source>
        <dbReference type="ARBA" id="ARBA00022448"/>
    </source>
</evidence>
<dbReference type="RefSeq" id="WP_264513477.1">
    <property type="nucleotide sequence ID" value="NZ_JAPDDR010000004.1"/>
</dbReference>
<feature type="transmembrane region" description="Helical" evidence="10">
    <location>
        <begin position="700"/>
        <end position="721"/>
    </location>
</feature>
<dbReference type="InterPro" id="IPR022645">
    <property type="entry name" value="SecD/SecF_bac"/>
</dbReference>
<gene>
    <name evidence="10 13" type="primary">secD</name>
    <name evidence="11" type="synonym">secF</name>
    <name evidence="13" type="ORF">OJ996_10340</name>
</gene>
<evidence type="ECO:0000256" key="11">
    <source>
        <dbReference type="HAMAP-Rule" id="MF_01464"/>
    </source>
</evidence>
<dbReference type="PRINTS" id="PR01755">
    <property type="entry name" value="SECFTRNLCASE"/>
</dbReference>
<keyword evidence="3 10" id="KW-1003">Cell membrane</keyword>
<keyword evidence="6 10" id="KW-0653">Protein transport</keyword>
<evidence type="ECO:0000256" key="8">
    <source>
        <dbReference type="ARBA" id="ARBA00023010"/>
    </source>
</evidence>
<name>A0ABT3G2B1_9BACT</name>
<dbReference type="InterPro" id="IPR055344">
    <property type="entry name" value="SecD_SecF_C_bact"/>
</dbReference>
<feature type="transmembrane region" description="Helical" evidence="10">
    <location>
        <begin position="673"/>
        <end position="694"/>
    </location>
</feature>
<feature type="transmembrane region" description="Helical" evidence="10">
    <location>
        <begin position="775"/>
        <end position="801"/>
    </location>
</feature>
<comment type="caution">
    <text evidence="10">Lacks conserved residue(s) required for the propagation of feature annotation.</text>
</comment>
<evidence type="ECO:0000256" key="3">
    <source>
        <dbReference type="ARBA" id="ARBA00022475"/>
    </source>
</evidence>
<proteinExistence type="inferred from homology"/>
<organism evidence="13 14">
    <name type="scientific">Luteolibacter rhizosphaerae</name>
    <dbReference type="NCBI Taxonomy" id="2989719"/>
    <lineage>
        <taxon>Bacteria</taxon>
        <taxon>Pseudomonadati</taxon>
        <taxon>Verrucomicrobiota</taxon>
        <taxon>Verrucomicrobiia</taxon>
        <taxon>Verrucomicrobiales</taxon>
        <taxon>Verrucomicrobiaceae</taxon>
        <taxon>Luteolibacter</taxon>
    </lineage>
</organism>
<feature type="transmembrane region" description="Helical" evidence="10">
    <location>
        <begin position="43"/>
        <end position="61"/>
    </location>
</feature>
<dbReference type="Pfam" id="PF22599">
    <property type="entry name" value="SecDF_P1_head"/>
    <property type="match status" value="1"/>
</dbReference>
<evidence type="ECO:0000256" key="1">
    <source>
        <dbReference type="ARBA" id="ARBA00004651"/>
    </source>
</evidence>
<dbReference type="NCBIfam" id="TIGR00916">
    <property type="entry name" value="2A0604s01"/>
    <property type="match status" value="2"/>
</dbReference>
<comment type="similarity">
    <text evidence="10">Belongs to the SecD/SecF family. SecD subfamily.</text>
</comment>
<dbReference type="InterPro" id="IPR048634">
    <property type="entry name" value="SecD_SecF_C"/>
</dbReference>
<evidence type="ECO:0000313" key="14">
    <source>
        <dbReference type="Proteomes" id="UP001165653"/>
    </source>
</evidence>
<feature type="transmembrane region" description="Helical" evidence="10">
    <location>
        <begin position="341"/>
        <end position="360"/>
    </location>
</feature>
<evidence type="ECO:0000256" key="7">
    <source>
        <dbReference type="ARBA" id="ARBA00022989"/>
    </source>
</evidence>
<feature type="transmembrane region" description="Helical" evidence="10">
    <location>
        <begin position="519"/>
        <end position="537"/>
    </location>
</feature>
<dbReference type="Pfam" id="PF02355">
    <property type="entry name" value="SecD_SecF_C"/>
    <property type="match status" value="2"/>
</dbReference>
<evidence type="ECO:0000256" key="10">
    <source>
        <dbReference type="HAMAP-Rule" id="MF_01463"/>
    </source>
</evidence>
<evidence type="ECO:0000256" key="9">
    <source>
        <dbReference type="ARBA" id="ARBA00023136"/>
    </source>
</evidence>
<comment type="subcellular location">
    <subcellularLocation>
        <location evidence="1 10">Cell membrane</location>
        <topology evidence="1 10">Multi-pass membrane protein</topology>
    </subcellularLocation>
</comment>
<dbReference type="InterPro" id="IPR048631">
    <property type="entry name" value="SecD_1st"/>
</dbReference>
<dbReference type="NCBIfam" id="TIGR00966">
    <property type="entry name" value="transloc_SecF"/>
    <property type="match status" value="1"/>
</dbReference>
<evidence type="ECO:0000256" key="6">
    <source>
        <dbReference type="ARBA" id="ARBA00022927"/>
    </source>
</evidence>
<dbReference type="InterPro" id="IPR022813">
    <property type="entry name" value="SecD/SecF_arch_bac"/>
</dbReference>
<protein>
    <recommendedName>
        <fullName evidence="10 11">Multifunctional fusion protein</fullName>
    </recommendedName>
    <domain>
        <recommendedName>
            <fullName evidence="10">Protein translocase subunit SecD</fullName>
        </recommendedName>
    </domain>
    <domain>
        <recommendedName>
            <fullName evidence="11">Protein-export membrane protein SecF</fullName>
        </recommendedName>
    </domain>
</protein>
<dbReference type="PANTHER" id="PTHR30081:SF1">
    <property type="entry name" value="PROTEIN TRANSLOCASE SUBUNIT SECD"/>
    <property type="match status" value="1"/>
</dbReference>
<dbReference type="PROSITE" id="PS50156">
    <property type="entry name" value="SSD"/>
    <property type="match status" value="1"/>
</dbReference>
<keyword evidence="4" id="KW-0997">Cell inner membrane</keyword>
<dbReference type="PANTHER" id="PTHR30081">
    <property type="entry name" value="PROTEIN-EXPORT MEMBRANE PROTEIN SEC"/>
    <property type="match status" value="1"/>
</dbReference>
<dbReference type="InterPro" id="IPR005665">
    <property type="entry name" value="SecF_bac"/>
</dbReference>
<dbReference type="SUPFAM" id="SSF82866">
    <property type="entry name" value="Multidrug efflux transporter AcrB transmembrane domain"/>
    <property type="match status" value="2"/>
</dbReference>
<dbReference type="EMBL" id="JAPDDR010000004">
    <property type="protein sequence ID" value="MCW1913976.1"/>
    <property type="molecule type" value="Genomic_DNA"/>
</dbReference>
<feature type="transmembrane region" description="Helical" evidence="10">
    <location>
        <begin position="645"/>
        <end position="666"/>
    </location>
</feature>
<dbReference type="InterPro" id="IPR022646">
    <property type="entry name" value="SecD/SecF_CS"/>
</dbReference>
<keyword evidence="8 10" id="KW-0811">Translocation</keyword>
<sequence length="827" mass="89156">MFPSTVLAASLLKDPMLLFLAALALLVLFFWYFATDLEVRKRNIGTVLIIGLCGLCTLAIYPPKETLKGGIDLIGGFSYTLQVQPKIDENTGQPIPLTHDDVEQAKAIVEKRLNALGTAEIQIVTQGTDQILIQIPGVAAEDAEGVRDTLEKVAKLELKRVNLDGGQPGGPEGLTLAERIYNRQMNLGTPEQQASRVPGYTAFKEINKGEDGVERTSYVLLSNRSALTGKDVQEAWPNQMAGKINVSITLTSAGEDKMINLTKDMQPGRDRIAVVLDGEVLTSPTVQSVPLGKQFEITGQQNVEEARSLANALKNPLENPLRIIENSEISPTLGATVVKQGMWSGIVGLSITALFVLIYYRTAGLVALFGLAVNGLMVFGGMAMFGFTFSLPGIAGMILTIGMAVDANVLIYERLREEMAAGKSLKVAINTAYEKAFSAIFDSNITSLVTAVILFWMGSGSIKGFAVTLTIGLIASMFSAILVTRVLFRWANDLKLLKKLSFLDLIKETRWDFLSKTKLSYIISGILIAASIGAVAVRGERSLGVDFVGGTLLRYQLDDKHLDPHDVEKSIAQVQTSKLPTVQLEKSITGELLTIRCGEGDAEKISSHLRGAFPVLAEKKTVEGKEVWAVTESVQGVSASLGGDFLKQSLIALVLGLFGILVYITIRFEFSFALGGFVALLHDVVLSAGIVVLLGSELSLIHVGALLTIAGYSVNDTIVIFDRIRESLKTGEGEVRELMNEAINATLSRTILTSLTTIVTVAIIAVFGGAALKDFAVMILIGLVIGTYSSIFIASPVVLWWSERKGGSLRKEVLRTTLAESDIQTSP</sequence>
<accession>A0ABT3G2B1</accession>
<dbReference type="Pfam" id="PF21760">
    <property type="entry name" value="SecD_1st"/>
    <property type="match status" value="1"/>
</dbReference>
<keyword evidence="7 10" id="KW-1133">Transmembrane helix</keyword>
<dbReference type="Gene3D" id="3.30.1360.200">
    <property type="match status" value="1"/>
</dbReference>
<feature type="transmembrane region" description="Helical" evidence="10">
    <location>
        <begin position="464"/>
        <end position="488"/>
    </location>
</feature>
<comment type="subunit">
    <text evidence="11">Forms a complex with SecD. Part of the essential Sec protein translocation apparatus which comprises SecA, SecYEG and auxiliary proteins SecDF. Other proteins may also be involved.</text>
</comment>
<keyword evidence="2 10" id="KW-0813">Transport</keyword>
<keyword evidence="9 10" id="KW-0472">Membrane</keyword>
<feature type="domain" description="SSD" evidence="12">
    <location>
        <begin position="666"/>
        <end position="800"/>
    </location>
</feature>
<evidence type="ECO:0000259" key="12">
    <source>
        <dbReference type="PROSITE" id="PS50156"/>
    </source>
</evidence>
<dbReference type="NCBIfam" id="TIGR01129">
    <property type="entry name" value="secD"/>
    <property type="match status" value="1"/>
</dbReference>
<dbReference type="Pfam" id="PF07549">
    <property type="entry name" value="Sec_GG"/>
    <property type="match status" value="1"/>
</dbReference>
<dbReference type="HAMAP" id="MF_01464_B">
    <property type="entry name" value="SecF_B"/>
    <property type="match status" value="1"/>
</dbReference>